<evidence type="ECO:0000259" key="8">
    <source>
        <dbReference type="PROSITE" id="PS51332"/>
    </source>
</evidence>
<dbReference type="Pfam" id="PF02310">
    <property type="entry name" value="B12-binding"/>
    <property type="match status" value="1"/>
</dbReference>
<comment type="caution">
    <text evidence="10">The sequence shown here is derived from an EMBL/GenBank/DDBJ whole genome shotgun (WGS) entry which is preliminary data.</text>
</comment>
<evidence type="ECO:0000313" key="11">
    <source>
        <dbReference type="Proteomes" id="UP001413721"/>
    </source>
</evidence>
<dbReference type="PROSITE" id="PS51918">
    <property type="entry name" value="RADICAL_SAM"/>
    <property type="match status" value="1"/>
</dbReference>
<keyword evidence="3" id="KW-0808">Transferase</keyword>
<dbReference type="InterPro" id="IPR058240">
    <property type="entry name" value="rSAM_sf"/>
</dbReference>
<evidence type="ECO:0000256" key="6">
    <source>
        <dbReference type="ARBA" id="ARBA00023004"/>
    </source>
</evidence>
<dbReference type="SUPFAM" id="SSF102114">
    <property type="entry name" value="Radical SAM enzymes"/>
    <property type="match status" value="1"/>
</dbReference>
<sequence length="522" mass="59688">MIRRILLVAADASEESFQASRWGSHPLGLMYIAAAAREAFPDTEIRIFQTLTSRDYETALPRVLREFEPDLIGLRALSFFRDQFSALSRIIRQTLPGRPIIGGGPHVSSAYDQLLEAGEIDLAVIGEGEETFSALLTILNRGEPMPVDLVGTAALVDGKALRNEKRVRIRDLDAVPLPAYDLIDLEQYRGISNAAHVPPSHCGYIETSRGCPYRCFYCHIAAEKATHQRSPASVVHEMRKRRDDHGITSFMFVDDIFNFPQPRAKAVLRKIAAELPGMRLHFPIGLRADQMDEEMLDLFEAAGTVMMSLAVETVTPRLQRFIGKNLKIDRAQKMIDAASRRFICTTFFMAGFPSETKEEMRATIDYAASFDHLCDPTLNIVRVFRDTLLWTHLDPTPEQARRLDGQTSMRTTPRMFTTDPFVFYGDIFDRDKVPLTSDDIAELRIEWLQKVQFNPQRIVNSYEMMRRFLDEEDVARTYQSWLNDERFTMRKMQRMLEFGRAQINRNPPAIRQPAPTRLKMTA</sequence>
<dbReference type="Gene3D" id="3.80.30.20">
    <property type="entry name" value="tm_1862 like domain"/>
    <property type="match status" value="1"/>
</dbReference>
<keyword evidence="4" id="KW-0949">S-adenosyl-L-methionine</keyword>
<evidence type="ECO:0000313" key="10">
    <source>
        <dbReference type="EMBL" id="MEN2991380.1"/>
    </source>
</evidence>
<dbReference type="CDD" id="cd01335">
    <property type="entry name" value="Radical_SAM"/>
    <property type="match status" value="1"/>
</dbReference>
<dbReference type="CDD" id="cd02068">
    <property type="entry name" value="radical_SAM_B12_BD"/>
    <property type="match status" value="1"/>
</dbReference>
<keyword evidence="2" id="KW-0489">Methyltransferase</keyword>
<dbReference type="PANTHER" id="PTHR43409">
    <property type="entry name" value="ANAEROBIC MAGNESIUM-PROTOPORPHYRIN IX MONOMETHYL ESTER CYCLASE-RELATED"/>
    <property type="match status" value="1"/>
</dbReference>
<dbReference type="Proteomes" id="UP001413721">
    <property type="component" value="Unassembled WGS sequence"/>
</dbReference>
<dbReference type="Gene3D" id="3.40.50.280">
    <property type="entry name" value="Cobalamin-binding domain"/>
    <property type="match status" value="1"/>
</dbReference>
<evidence type="ECO:0000256" key="3">
    <source>
        <dbReference type="ARBA" id="ARBA00022679"/>
    </source>
</evidence>
<keyword evidence="6" id="KW-0408">Iron</keyword>
<gene>
    <name evidence="10" type="ORF">WG926_23915</name>
</gene>
<protein>
    <submittedName>
        <fullName evidence="10">Radical SAM protein</fullName>
    </submittedName>
</protein>
<dbReference type="RefSeq" id="WP_345932085.1">
    <property type="nucleotide sequence ID" value="NZ_JBBKTV010000002.1"/>
</dbReference>
<dbReference type="SFLD" id="SFLDG01082">
    <property type="entry name" value="B12-binding_domain_containing"/>
    <property type="match status" value="1"/>
</dbReference>
<dbReference type="Pfam" id="PF04055">
    <property type="entry name" value="Radical_SAM"/>
    <property type="match status" value="1"/>
</dbReference>
<evidence type="ECO:0000256" key="7">
    <source>
        <dbReference type="ARBA" id="ARBA00023014"/>
    </source>
</evidence>
<dbReference type="EMBL" id="JBBKTW010000011">
    <property type="protein sequence ID" value="MEN2991380.1"/>
    <property type="molecule type" value="Genomic_DNA"/>
</dbReference>
<dbReference type="InterPro" id="IPR007197">
    <property type="entry name" value="rSAM"/>
</dbReference>
<dbReference type="SMART" id="SM00729">
    <property type="entry name" value="Elp3"/>
    <property type="match status" value="1"/>
</dbReference>
<accession>A0ABU9YRD0</accession>
<dbReference type="InterPro" id="IPR006158">
    <property type="entry name" value="Cobalamin-bd"/>
</dbReference>
<dbReference type="InterPro" id="IPR034466">
    <property type="entry name" value="Methyltransferase_Class_B"/>
</dbReference>
<organism evidence="10 11">
    <name type="scientific">Tistrella arctica</name>
    <dbReference type="NCBI Taxonomy" id="3133430"/>
    <lineage>
        <taxon>Bacteria</taxon>
        <taxon>Pseudomonadati</taxon>
        <taxon>Pseudomonadota</taxon>
        <taxon>Alphaproteobacteria</taxon>
        <taxon>Geminicoccales</taxon>
        <taxon>Geminicoccaceae</taxon>
        <taxon>Tistrella</taxon>
    </lineage>
</organism>
<feature type="domain" description="Radical SAM core" evidence="9">
    <location>
        <begin position="197"/>
        <end position="419"/>
    </location>
</feature>
<comment type="cofactor">
    <cofactor evidence="1">
        <name>[4Fe-4S] cluster</name>
        <dbReference type="ChEBI" id="CHEBI:49883"/>
    </cofactor>
</comment>
<dbReference type="PROSITE" id="PS51332">
    <property type="entry name" value="B12_BINDING"/>
    <property type="match status" value="1"/>
</dbReference>
<evidence type="ECO:0000256" key="2">
    <source>
        <dbReference type="ARBA" id="ARBA00022603"/>
    </source>
</evidence>
<evidence type="ECO:0000256" key="4">
    <source>
        <dbReference type="ARBA" id="ARBA00022691"/>
    </source>
</evidence>
<proteinExistence type="predicted"/>
<keyword evidence="7" id="KW-0411">Iron-sulfur</keyword>
<dbReference type="InterPro" id="IPR006638">
    <property type="entry name" value="Elp3/MiaA/NifB-like_rSAM"/>
</dbReference>
<keyword evidence="11" id="KW-1185">Reference proteome</keyword>
<name>A0ABU9YRD0_9PROT</name>
<reference evidence="10 11" key="1">
    <citation type="submission" date="2024-03" db="EMBL/GenBank/DDBJ databases">
        <title>High-quality draft genome sequencing of Tistrella sp. BH-R2-4.</title>
        <authorList>
            <person name="Dong C."/>
        </authorList>
    </citation>
    <scope>NUCLEOTIDE SEQUENCE [LARGE SCALE GENOMIC DNA]</scope>
    <source>
        <strain evidence="10 11">BH-R2-4</strain>
    </source>
</reference>
<evidence type="ECO:0000256" key="1">
    <source>
        <dbReference type="ARBA" id="ARBA00001966"/>
    </source>
</evidence>
<feature type="domain" description="B12-binding" evidence="8">
    <location>
        <begin position="3"/>
        <end position="146"/>
    </location>
</feature>
<evidence type="ECO:0000256" key="5">
    <source>
        <dbReference type="ARBA" id="ARBA00022723"/>
    </source>
</evidence>
<dbReference type="PANTHER" id="PTHR43409:SF7">
    <property type="entry name" value="BLL1977 PROTEIN"/>
    <property type="match status" value="1"/>
</dbReference>
<dbReference type="InterPro" id="IPR023404">
    <property type="entry name" value="rSAM_horseshoe"/>
</dbReference>
<dbReference type="SFLD" id="SFLDG01123">
    <property type="entry name" value="methyltransferase_(Class_B)"/>
    <property type="match status" value="1"/>
</dbReference>
<keyword evidence="5" id="KW-0479">Metal-binding</keyword>
<dbReference type="InterPro" id="IPR051198">
    <property type="entry name" value="BchE-like"/>
</dbReference>
<evidence type="ECO:0000259" key="9">
    <source>
        <dbReference type="PROSITE" id="PS51918"/>
    </source>
</evidence>
<dbReference type="SFLD" id="SFLDS00029">
    <property type="entry name" value="Radical_SAM"/>
    <property type="match status" value="1"/>
</dbReference>